<evidence type="ECO:0000313" key="3">
    <source>
        <dbReference type="Proteomes" id="UP001152622"/>
    </source>
</evidence>
<sequence length="180" mass="19871">MSLEQQWQGKWVPAMYCCTLVNMQHNGYLTGKLKGQGDAATPTHCEEFKEDANGKFDILVRAFAPAVGKFIRDKFYFFSSSHAGSLETAAPSLAGDRHIVRHVVVARRPSRRSTPPVRRPTSRQAATPPPPSPKYVAPLPAHLCPVRRPPLTCHIYTICLSSASDPVAHFKASLRFYAVG</sequence>
<comment type="caution">
    <text evidence="2">The sequence shown here is derived from an EMBL/GenBank/DDBJ whole genome shotgun (WGS) entry which is preliminary data.</text>
</comment>
<keyword evidence="3" id="KW-1185">Reference proteome</keyword>
<reference evidence="2" key="1">
    <citation type="journal article" date="2023" name="Science">
        <title>Genome structures resolve the early diversification of teleost fishes.</title>
        <authorList>
            <person name="Parey E."/>
            <person name="Louis A."/>
            <person name="Montfort J."/>
            <person name="Bouchez O."/>
            <person name="Roques C."/>
            <person name="Iampietro C."/>
            <person name="Lluch J."/>
            <person name="Castinel A."/>
            <person name="Donnadieu C."/>
            <person name="Desvignes T."/>
            <person name="Floi Bucao C."/>
            <person name="Jouanno E."/>
            <person name="Wen M."/>
            <person name="Mejri S."/>
            <person name="Dirks R."/>
            <person name="Jansen H."/>
            <person name="Henkel C."/>
            <person name="Chen W.J."/>
            <person name="Zahm M."/>
            <person name="Cabau C."/>
            <person name="Klopp C."/>
            <person name="Thompson A.W."/>
            <person name="Robinson-Rechavi M."/>
            <person name="Braasch I."/>
            <person name="Lecointre G."/>
            <person name="Bobe J."/>
            <person name="Postlethwait J.H."/>
            <person name="Berthelot C."/>
            <person name="Roest Crollius H."/>
            <person name="Guiguen Y."/>
        </authorList>
    </citation>
    <scope>NUCLEOTIDE SEQUENCE</scope>
    <source>
        <strain evidence="2">WJC10195</strain>
    </source>
</reference>
<organism evidence="2 3">
    <name type="scientific">Synaphobranchus kaupii</name>
    <name type="common">Kaup's arrowtooth eel</name>
    <dbReference type="NCBI Taxonomy" id="118154"/>
    <lineage>
        <taxon>Eukaryota</taxon>
        <taxon>Metazoa</taxon>
        <taxon>Chordata</taxon>
        <taxon>Craniata</taxon>
        <taxon>Vertebrata</taxon>
        <taxon>Euteleostomi</taxon>
        <taxon>Actinopterygii</taxon>
        <taxon>Neopterygii</taxon>
        <taxon>Teleostei</taxon>
        <taxon>Anguilliformes</taxon>
        <taxon>Synaphobranchidae</taxon>
        <taxon>Synaphobranchus</taxon>
    </lineage>
</organism>
<evidence type="ECO:0000256" key="1">
    <source>
        <dbReference type="SAM" id="MobiDB-lite"/>
    </source>
</evidence>
<dbReference type="Proteomes" id="UP001152622">
    <property type="component" value="Chromosome 15"/>
</dbReference>
<name>A0A9Q1IJ82_SYNKA</name>
<feature type="region of interest" description="Disordered" evidence="1">
    <location>
        <begin position="107"/>
        <end position="134"/>
    </location>
</feature>
<accession>A0A9Q1IJ82</accession>
<gene>
    <name evidence="2" type="ORF">SKAU_G00337800</name>
</gene>
<proteinExistence type="predicted"/>
<evidence type="ECO:0000313" key="2">
    <source>
        <dbReference type="EMBL" id="KAJ8341489.1"/>
    </source>
</evidence>
<dbReference type="AlphaFoldDB" id="A0A9Q1IJ82"/>
<dbReference type="EMBL" id="JAINUF010000015">
    <property type="protein sequence ID" value="KAJ8341489.1"/>
    <property type="molecule type" value="Genomic_DNA"/>
</dbReference>
<protein>
    <submittedName>
        <fullName evidence="2">Uncharacterized protein</fullName>
    </submittedName>
</protein>